<feature type="region of interest" description="Disordered" evidence="1">
    <location>
        <begin position="650"/>
        <end position="678"/>
    </location>
</feature>
<evidence type="ECO:0000313" key="3">
    <source>
        <dbReference type="Proteomes" id="UP001221142"/>
    </source>
</evidence>
<dbReference type="EMBL" id="JARKIF010000005">
    <property type="protein sequence ID" value="KAJ7639461.1"/>
    <property type="molecule type" value="Genomic_DNA"/>
</dbReference>
<proteinExistence type="predicted"/>
<feature type="region of interest" description="Disordered" evidence="1">
    <location>
        <begin position="330"/>
        <end position="506"/>
    </location>
</feature>
<gene>
    <name evidence="2" type="ORF">FB45DRAFT_1024181</name>
</gene>
<accession>A0AAD7C5L1</accession>
<feature type="compositionally biased region" description="Acidic residues" evidence="1">
    <location>
        <begin position="360"/>
        <end position="389"/>
    </location>
</feature>
<feature type="region of interest" description="Disordered" evidence="1">
    <location>
        <begin position="554"/>
        <end position="636"/>
    </location>
</feature>
<feature type="compositionally biased region" description="Low complexity" evidence="1">
    <location>
        <begin position="126"/>
        <end position="139"/>
    </location>
</feature>
<evidence type="ECO:0000313" key="2">
    <source>
        <dbReference type="EMBL" id="KAJ7639461.1"/>
    </source>
</evidence>
<dbReference type="AlphaFoldDB" id="A0AAD7C5L1"/>
<comment type="caution">
    <text evidence="2">The sequence shown here is derived from an EMBL/GenBank/DDBJ whole genome shotgun (WGS) entry which is preliminary data.</text>
</comment>
<feature type="compositionally biased region" description="Acidic residues" evidence="1">
    <location>
        <begin position="93"/>
        <end position="106"/>
    </location>
</feature>
<feature type="compositionally biased region" description="Acidic residues" evidence="1">
    <location>
        <begin position="571"/>
        <end position="585"/>
    </location>
</feature>
<evidence type="ECO:0000256" key="1">
    <source>
        <dbReference type="SAM" id="MobiDB-lite"/>
    </source>
</evidence>
<organism evidence="2 3">
    <name type="scientific">Roridomyces roridus</name>
    <dbReference type="NCBI Taxonomy" id="1738132"/>
    <lineage>
        <taxon>Eukaryota</taxon>
        <taxon>Fungi</taxon>
        <taxon>Dikarya</taxon>
        <taxon>Basidiomycota</taxon>
        <taxon>Agaricomycotina</taxon>
        <taxon>Agaricomycetes</taxon>
        <taxon>Agaricomycetidae</taxon>
        <taxon>Agaricales</taxon>
        <taxon>Marasmiineae</taxon>
        <taxon>Mycenaceae</taxon>
        <taxon>Roridomyces</taxon>
    </lineage>
</organism>
<keyword evidence="3" id="KW-1185">Reference proteome</keyword>
<protein>
    <submittedName>
        <fullName evidence="2">Uncharacterized protein</fullName>
    </submittedName>
</protein>
<reference evidence="2" key="1">
    <citation type="submission" date="2023-03" db="EMBL/GenBank/DDBJ databases">
        <title>Massive genome expansion in bonnet fungi (Mycena s.s.) driven by repeated elements and novel gene families across ecological guilds.</title>
        <authorList>
            <consortium name="Lawrence Berkeley National Laboratory"/>
            <person name="Harder C.B."/>
            <person name="Miyauchi S."/>
            <person name="Viragh M."/>
            <person name="Kuo A."/>
            <person name="Thoen E."/>
            <person name="Andreopoulos B."/>
            <person name="Lu D."/>
            <person name="Skrede I."/>
            <person name="Drula E."/>
            <person name="Henrissat B."/>
            <person name="Morin E."/>
            <person name="Kohler A."/>
            <person name="Barry K."/>
            <person name="LaButti K."/>
            <person name="Morin E."/>
            <person name="Salamov A."/>
            <person name="Lipzen A."/>
            <person name="Mereny Z."/>
            <person name="Hegedus B."/>
            <person name="Baldrian P."/>
            <person name="Stursova M."/>
            <person name="Weitz H."/>
            <person name="Taylor A."/>
            <person name="Grigoriev I.V."/>
            <person name="Nagy L.G."/>
            <person name="Martin F."/>
            <person name="Kauserud H."/>
        </authorList>
    </citation>
    <scope>NUCLEOTIDE SEQUENCE</scope>
    <source>
        <strain evidence="2">9284</strain>
    </source>
</reference>
<name>A0AAD7C5L1_9AGAR</name>
<sequence length="678" mass="74566">MEPKDGRSTPEALAALFPNAPRRYKPRNSELYSTGAPALSATVPLTPSAFDAPACSRPLFGPATQPSSHHWQYRHDDARQHLPPQSHPTDFPPSDDDTGNDLQDYESEPKEERCSVTPPTSPIVPTPMNTSTTTSTTTSMITKELPTTLHFKKMDMANTANKYQALQGVTTKTNGQQYTTPPAAGSRFPEMMEKFGRNMTDKNILDYEATEGNKGWVRVYCTSYDLNPRETVQRLKHVIPRLVDTPTLMVSPPMAAEELRERLPPPWHFLISSIPAESLKMEQTVAANARAIYKALKDGSLKWKKLATEEEEEAEERRFNRLITKGLAPEAKERKVRKDFRGTHNTQPRGDGRQRRASADSDDEVVPGSGGEEDVPETGGEEDVPESGDEQQFAGYNGDYSDNDISRRKKAKSKSKSTATKTTKATATKMTKVAATKTTKAAATKTAKAAASKSTTKTTKAAASKSTKAAASKSTAKPTPKSTASKPKPPTKLSAKTKPAPKPFVPTAPPIKSFFIEKYLAQVPPPKYIFKNGKHVSNRAAVDEHARWMVQERGEYERQMRRCKGGNESGSDGENDSTSGDDEREEQVVPTKQGPPTKRRHTDEEPEEQPAKKTKKTTDKCPREDSEDEGEQPVAKKVKLIVELPCPRPAWKGALQGKKGGPPGLCPHELPQLGPESE</sequence>
<feature type="compositionally biased region" description="Low complexity" evidence="1">
    <location>
        <begin position="416"/>
        <end position="498"/>
    </location>
</feature>
<feature type="region of interest" description="Disordered" evidence="1">
    <location>
        <begin position="1"/>
        <end position="139"/>
    </location>
</feature>
<dbReference type="Proteomes" id="UP001221142">
    <property type="component" value="Unassembled WGS sequence"/>
</dbReference>
<feature type="compositionally biased region" description="Basic and acidic residues" evidence="1">
    <location>
        <begin position="350"/>
        <end position="359"/>
    </location>
</feature>